<dbReference type="GO" id="GO:0003906">
    <property type="term" value="F:DNA-(apurinic or apyrimidinic site) endonuclease activity"/>
    <property type="evidence" value="ECO:0007669"/>
    <property type="project" value="TreeGrafter"/>
</dbReference>
<dbReference type="InterPro" id="IPR018246">
    <property type="entry name" value="AP_endonuc_F2_Zn_BS"/>
</dbReference>
<name>A0A1F7I7Y3_9BACT</name>
<keyword evidence="3" id="KW-0479">Metal-binding</keyword>
<proteinExistence type="inferred from homology"/>
<reference evidence="9 10" key="1">
    <citation type="journal article" date="2016" name="Nat. Commun.">
        <title>Thousands of microbial genomes shed light on interconnected biogeochemical processes in an aquifer system.</title>
        <authorList>
            <person name="Anantharaman K."/>
            <person name="Brown C.T."/>
            <person name="Hug L.A."/>
            <person name="Sharon I."/>
            <person name="Castelle C.J."/>
            <person name="Probst A.J."/>
            <person name="Thomas B.C."/>
            <person name="Singh A."/>
            <person name="Wilkins M.J."/>
            <person name="Karaoz U."/>
            <person name="Brodie E.L."/>
            <person name="Williams K.H."/>
            <person name="Hubbard S.S."/>
            <person name="Banfield J.F."/>
        </authorList>
    </citation>
    <scope>NUCLEOTIDE SEQUENCE [LARGE SCALE GENOMIC DNA]</scope>
</reference>
<dbReference type="SMART" id="SM00518">
    <property type="entry name" value="AP2Ec"/>
    <property type="match status" value="1"/>
</dbReference>
<evidence type="ECO:0000256" key="3">
    <source>
        <dbReference type="ARBA" id="ARBA00022723"/>
    </source>
</evidence>
<dbReference type="SUPFAM" id="SSF51658">
    <property type="entry name" value="Xylose isomerase-like"/>
    <property type="match status" value="1"/>
</dbReference>
<dbReference type="EMBL" id="MGAE01000017">
    <property type="protein sequence ID" value="OGK39480.1"/>
    <property type="molecule type" value="Genomic_DNA"/>
</dbReference>
<keyword evidence="6" id="KW-0862">Zinc</keyword>
<dbReference type="Proteomes" id="UP000179024">
    <property type="component" value="Unassembled WGS sequence"/>
</dbReference>
<evidence type="ECO:0000313" key="9">
    <source>
        <dbReference type="EMBL" id="OGK39480.1"/>
    </source>
</evidence>
<dbReference type="GO" id="GO:0008081">
    <property type="term" value="F:phosphoric diester hydrolase activity"/>
    <property type="evidence" value="ECO:0007669"/>
    <property type="project" value="TreeGrafter"/>
</dbReference>
<evidence type="ECO:0000259" key="8">
    <source>
        <dbReference type="Pfam" id="PF01261"/>
    </source>
</evidence>
<dbReference type="PROSITE" id="PS00731">
    <property type="entry name" value="AP_NUCLEASE_F2_3"/>
    <property type="match status" value="1"/>
</dbReference>
<dbReference type="GO" id="GO:0003677">
    <property type="term" value="F:DNA binding"/>
    <property type="evidence" value="ECO:0007669"/>
    <property type="project" value="InterPro"/>
</dbReference>
<keyword evidence="4" id="KW-0227">DNA damage</keyword>
<organism evidence="9 10">
    <name type="scientific">Candidatus Roizmanbacteria bacterium RIFCSPHIGHO2_12_FULL_44_10</name>
    <dbReference type="NCBI Taxonomy" id="1802054"/>
    <lineage>
        <taxon>Bacteria</taxon>
        <taxon>Candidatus Roizmaniibacteriota</taxon>
    </lineage>
</organism>
<protein>
    <recommendedName>
        <fullName evidence="8">Xylose isomerase-like TIM barrel domain-containing protein</fullName>
    </recommendedName>
</protein>
<gene>
    <name evidence="9" type="ORF">A3F34_00755</name>
</gene>
<dbReference type="Gene3D" id="3.20.20.150">
    <property type="entry name" value="Divalent-metal-dependent TIM barrel enzymes"/>
    <property type="match status" value="1"/>
</dbReference>
<keyword evidence="7" id="KW-0234">DNA repair</keyword>
<dbReference type="NCBIfam" id="TIGR00587">
    <property type="entry name" value="nfo"/>
    <property type="match status" value="1"/>
</dbReference>
<dbReference type="InterPro" id="IPR001719">
    <property type="entry name" value="AP_endonuc_2"/>
</dbReference>
<dbReference type="PANTHER" id="PTHR21445:SF0">
    <property type="entry name" value="APURINIC-APYRIMIDINIC ENDONUCLEASE"/>
    <property type="match status" value="1"/>
</dbReference>
<evidence type="ECO:0000256" key="1">
    <source>
        <dbReference type="ARBA" id="ARBA00001947"/>
    </source>
</evidence>
<dbReference type="CDD" id="cd00019">
    <property type="entry name" value="AP2Ec"/>
    <property type="match status" value="1"/>
</dbReference>
<dbReference type="GO" id="GO:0006284">
    <property type="term" value="P:base-excision repair"/>
    <property type="evidence" value="ECO:0007669"/>
    <property type="project" value="TreeGrafter"/>
</dbReference>
<comment type="caution">
    <text evidence="9">The sequence shown here is derived from an EMBL/GenBank/DDBJ whole genome shotgun (WGS) entry which is preliminary data.</text>
</comment>
<keyword evidence="5" id="KW-0378">Hydrolase</keyword>
<dbReference type="Pfam" id="PF01261">
    <property type="entry name" value="AP_endonuc_2"/>
    <property type="match status" value="1"/>
</dbReference>
<dbReference type="InterPro" id="IPR036237">
    <property type="entry name" value="Xyl_isomerase-like_sf"/>
</dbReference>
<comment type="similarity">
    <text evidence="2">Belongs to the AP endonuclease 2 family.</text>
</comment>
<evidence type="ECO:0000256" key="2">
    <source>
        <dbReference type="ARBA" id="ARBA00005340"/>
    </source>
</evidence>
<dbReference type="GO" id="GO:0008270">
    <property type="term" value="F:zinc ion binding"/>
    <property type="evidence" value="ECO:0007669"/>
    <property type="project" value="InterPro"/>
</dbReference>
<dbReference type="PROSITE" id="PS51432">
    <property type="entry name" value="AP_NUCLEASE_F2_4"/>
    <property type="match status" value="1"/>
</dbReference>
<evidence type="ECO:0000313" key="10">
    <source>
        <dbReference type="Proteomes" id="UP000179024"/>
    </source>
</evidence>
<evidence type="ECO:0000256" key="4">
    <source>
        <dbReference type="ARBA" id="ARBA00022763"/>
    </source>
</evidence>
<dbReference type="PANTHER" id="PTHR21445">
    <property type="entry name" value="ENDONUCLEASE IV ENDODEOXYRIBONUCLEASE IV"/>
    <property type="match status" value="1"/>
</dbReference>
<evidence type="ECO:0000256" key="6">
    <source>
        <dbReference type="ARBA" id="ARBA00022833"/>
    </source>
</evidence>
<feature type="domain" description="Xylose isomerase-like TIM barrel" evidence="8">
    <location>
        <begin position="21"/>
        <end position="259"/>
    </location>
</feature>
<dbReference type="AlphaFoldDB" id="A0A1F7I7Y3"/>
<evidence type="ECO:0000256" key="7">
    <source>
        <dbReference type="ARBA" id="ARBA00023204"/>
    </source>
</evidence>
<evidence type="ECO:0000256" key="5">
    <source>
        <dbReference type="ARBA" id="ARBA00022801"/>
    </source>
</evidence>
<sequence>MIFGGHVSVAGGLQNGISRGKKEGFSALQIFVSSPRSFRITEYTDEAIAAFNVGFKAEKFQQLFLHAIYLVNFGSEKETLRRLSRESVTHYLQMGSKLGATGTIVHLGTDNNREQIIDDIKAVLSDAPKDQCFIVENMASPKRFGSSLEELIFINESVSSDHLGFCIDTQHLFASGVDVTDGKIFAKWLEEFDKKIGIGKLLCIHANDSKTELGSGHDRHANIGEGSIGRAGFRNILKQPLLKDKPFVLETPGVDKKGPDKKNMNLLIELSQH</sequence>
<comment type="cofactor">
    <cofactor evidence="1">
        <name>Zn(2+)</name>
        <dbReference type="ChEBI" id="CHEBI:29105"/>
    </cofactor>
</comment>
<dbReference type="InterPro" id="IPR013022">
    <property type="entry name" value="Xyl_isomerase-like_TIM-brl"/>
</dbReference>
<accession>A0A1F7I7Y3</accession>